<dbReference type="PANTHER" id="PTHR30055">
    <property type="entry name" value="HTH-TYPE TRANSCRIPTIONAL REGULATOR RUTR"/>
    <property type="match status" value="1"/>
</dbReference>
<dbReference type="InterPro" id="IPR036271">
    <property type="entry name" value="Tet_transcr_reg_TetR-rel_C_sf"/>
</dbReference>
<dbReference type="InterPro" id="IPR001647">
    <property type="entry name" value="HTH_TetR"/>
</dbReference>
<dbReference type="InterPro" id="IPR049445">
    <property type="entry name" value="TetR_SbtR-like_C"/>
</dbReference>
<evidence type="ECO:0000313" key="7">
    <source>
        <dbReference type="Proteomes" id="UP001500689"/>
    </source>
</evidence>
<dbReference type="InterPro" id="IPR009057">
    <property type="entry name" value="Homeodomain-like_sf"/>
</dbReference>
<keyword evidence="1" id="KW-0805">Transcription regulation</keyword>
<dbReference type="SUPFAM" id="SSF46689">
    <property type="entry name" value="Homeodomain-like"/>
    <property type="match status" value="1"/>
</dbReference>
<sequence>MSTTGSARPLRADARRNRERLLQTADAAFGEHGVEASLEQIARSAGVAIGTLYGHFPSRAALAAALLRERHDELFARGDSLPGERVALDALTEWMRLVAAHAAAYHGLAEFLGRGLEDENSELHADCTRLAGITERLAGQAREAGALGAHVTGADVTAVISAVSWTGEQTSPGQAERLLALAVRGMTTR</sequence>
<dbReference type="SUPFAM" id="SSF48498">
    <property type="entry name" value="Tetracyclin repressor-like, C-terminal domain"/>
    <property type="match status" value="1"/>
</dbReference>
<dbReference type="Pfam" id="PF21597">
    <property type="entry name" value="TetR_C_43"/>
    <property type="match status" value="1"/>
</dbReference>
<organism evidence="6 7">
    <name type="scientific">Amycolatopsis ultiminotia</name>
    <dbReference type="NCBI Taxonomy" id="543629"/>
    <lineage>
        <taxon>Bacteria</taxon>
        <taxon>Bacillati</taxon>
        <taxon>Actinomycetota</taxon>
        <taxon>Actinomycetes</taxon>
        <taxon>Pseudonocardiales</taxon>
        <taxon>Pseudonocardiaceae</taxon>
        <taxon>Amycolatopsis</taxon>
    </lineage>
</organism>
<evidence type="ECO:0000256" key="1">
    <source>
        <dbReference type="ARBA" id="ARBA00023015"/>
    </source>
</evidence>
<keyword evidence="3" id="KW-0804">Transcription</keyword>
<evidence type="ECO:0000313" key="6">
    <source>
        <dbReference type="EMBL" id="GAA3566161.1"/>
    </source>
</evidence>
<name>A0ABP6XF04_9PSEU</name>
<dbReference type="EMBL" id="BAAAZN010000013">
    <property type="protein sequence ID" value="GAA3566161.1"/>
    <property type="molecule type" value="Genomic_DNA"/>
</dbReference>
<evidence type="ECO:0000256" key="3">
    <source>
        <dbReference type="ARBA" id="ARBA00023163"/>
    </source>
</evidence>
<dbReference type="Pfam" id="PF00440">
    <property type="entry name" value="TetR_N"/>
    <property type="match status" value="1"/>
</dbReference>
<dbReference type="PANTHER" id="PTHR30055:SF234">
    <property type="entry name" value="HTH-TYPE TRANSCRIPTIONAL REGULATOR BETI"/>
    <property type="match status" value="1"/>
</dbReference>
<evidence type="ECO:0000259" key="5">
    <source>
        <dbReference type="PROSITE" id="PS50977"/>
    </source>
</evidence>
<feature type="DNA-binding region" description="H-T-H motif" evidence="4">
    <location>
        <begin position="37"/>
        <end position="56"/>
    </location>
</feature>
<feature type="domain" description="HTH tetR-type" evidence="5">
    <location>
        <begin position="15"/>
        <end position="74"/>
    </location>
</feature>
<dbReference type="Proteomes" id="UP001500689">
    <property type="component" value="Unassembled WGS sequence"/>
</dbReference>
<dbReference type="Gene3D" id="1.10.357.10">
    <property type="entry name" value="Tetracycline Repressor, domain 2"/>
    <property type="match status" value="1"/>
</dbReference>
<dbReference type="RefSeq" id="WP_344865339.1">
    <property type="nucleotide sequence ID" value="NZ_BAAAZN010000013.1"/>
</dbReference>
<proteinExistence type="predicted"/>
<comment type="caution">
    <text evidence="6">The sequence shown here is derived from an EMBL/GenBank/DDBJ whole genome shotgun (WGS) entry which is preliminary data.</text>
</comment>
<accession>A0ABP6XF04</accession>
<protein>
    <submittedName>
        <fullName evidence="6">TetR/AcrR family transcriptional regulator</fullName>
    </submittedName>
</protein>
<dbReference type="InterPro" id="IPR050109">
    <property type="entry name" value="HTH-type_TetR-like_transc_reg"/>
</dbReference>
<reference evidence="7" key="1">
    <citation type="journal article" date="2019" name="Int. J. Syst. Evol. Microbiol.">
        <title>The Global Catalogue of Microorganisms (GCM) 10K type strain sequencing project: providing services to taxonomists for standard genome sequencing and annotation.</title>
        <authorList>
            <consortium name="The Broad Institute Genomics Platform"/>
            <consortium name="The Broad Institute Genome Sequencing Center for Infectious Disease"/>
            <person name="Wu L."/>
            <person name="Ma J."/>
        </authorList>
    </citation>
    <scope>NUCLEOTIDE SEQUENCE [LARGE SCALE GENOMIC DNA]</scope>
    <source>
        <strain evidence="7">JCM 16898</strain>
    </source>
</reference>
<gene>
    <name evidence="6" type="ORF">GCM10022222_57520</name>
</gene>
<dbReference type="PROSITE" id="PS50977">
    <property type="entry name" value="HTH_TETR_2"/>
    <property type="match status" value="1"/>
</dbReference>
<evidence type="ECO:0000256" key="2">
    <source>
        <dbReference type="ARBA" id="ARBA00023125"/>
    </source>
</evidence>
<dbReference type="PRINTS" id="PR00455">
    <property type="entry name" value="HTHTETR"/>
</dbReference>
<keyword evidence="7" id="KW-1185">Reference proteome</keyword>
<evidence type="ECO:0000256" key="4">
    <source>
        <dbReference type="PROSITE-ProRule" id="PRU00335"/>
    </source>
</evidence>
<keyword evidence="2 4" id="KW-0238">DNA-binding</keyword>